<evidence type="ECO:0000313" key="10">
    <source>
        <dbReference type="Proteomes" id="UP001595976"/>
    </source>
</evidence>
<dbReference type="PROSITE" id="PS50928">
    <property type="entry name" value="ABC_TM1"/>
    <property type="match status" value="1"/>
</dbReference>
<dbReference type="InterPro" id="IPR045621">
    <property type="entry name" value="BPD_transp_1_N"/>
</dbReference>
<keyword evidence="6 7" id="KW-0472">Membrane</keyword>
<keyword evidence="5 7" id="KW-1133">Transmembrane helix</keyword>
<evidence type="ECO:0000256" key="3">
    <source>
        <dbReference type="ARBA" id="ARBA00022475"/>
    </source>
</evidence>
<sequence length="315" mass="34290">MTAYVLRRLAQMLPVLLLASFAIFAMIYAVPGGPVAVIVGENAGPEEIAAAIRRYGLDRPMAVQYLDWLGRALAGDFGSSLHSRQPVLQLIGERLPATLQLALAAILVALAIGIPVAIASAVRPHSWLDRMLSGWSALALGVPTFWLGILLILLFAVELHWLPSASRHVPFWQAPLDALRSLALPALTLGVYVSGILARFLRASLIGEARADYVRTARAKGVPERRIVGLHIMRNAMLPFVTIVGLMMANFIGGAVVTEAVFTYPGLGRLLIQAISTRDYPLIQGCILVILVAYMLINLLVDALYAWIDPRIEYR</sequence>
<dbReference type="PANTHER" id="PTHR43163">
    <property type="entry name" value="DIPEPTIDE TRANSPORT SYSTEM PERMEASE PROTEIN DPPB-RELATED"/>
    <property type="match status" value="1"/>
</dbReference>
<evidence type="ECO:0000256" key="4">
    <source>
        <dbReference type="ARBA" id="ARBA00022692"/>
    </source>
</evidence>
<feature type="transmembrane region" description="Helical" evidence="7">
    <location>
        <begin position="282"/>
        <end position="308"/>
    </location>
</feature>
<feature type="transmembrane region" description="Helical" evidence="7">
    <location>
        <begin position="101"/>
        <end position="122"/>
    </location>
</feature>
<evidence type="ECO:0000256" key="6">
    <source>
        <dbReference type="ARBA" id="ARBA00023136"/>
    </source>
</evidence>
<dbReference type="Pfam" id="PF19300">
    <property type="entry name" value="BPD_transp_1_N"/>
    <property type="match status" value="1"/>
</dbReference>
<dbReference type="InterPro" id="IPR000515">
    <property type="entry name" value="MetI-like"/>
</dbReference>
<evidence type="ECO:0000256" key="5">
    <source>
        <dbReference type="ARBA" id="ARBA00022989"/>
    </source>
</evidence>
<accession>A0ABW0F617</accession>
<comment type="subcellular location">
    <subcellularLocation>
        <location evidence="1 7">Cell membrane</location>
        <topology evidence="1 7">Multi-pass membrane protein</topology>
    </subcellularLocation>
</comment>
<dbReference type="Gene3D" id="1.10.3720.10">
    <property type="entry name" value="MetI-like"/>
    <property type="match status" value="1"/>
</dbReference>
<comment type="caution">
    <text evidence="9">The sequence shown here is derived from an EMBL/GenBank/DDBJ whole genome shotgun (WGS) entry which is preliminary data.</text>
</comment>
<feature type="transmembrane region" description="Helical" evidence="7">
    <location>
        <begin position="236"/>
        <end position="262"/>
    </location>
</feature>
<reference evidence="10" key="1">
    <citation type="journal article" date="2019" name="Int. J. Syst. Evol. Microbiol.">
        <title>The Global Catalogue of Microorganisms (GCM) 10K type strain sequencing project: providing services to taxonomists for standard genome sequencing and annotation.</title>
        <authorList>
            <consortium name="The Broad Institute Genomics Platform"/>
            <consortium name="The Broad Institute Genome Sequencing Center for Infectious Disease"/>
            <person name="Wu L."/>
            <person name="Ma J."/>
        </authorList>
    </citation>
    <scope>NUCLEOTIDE SEQUENCE [LARGE SCALE GENOMIC DNA]</scope>
    <source>
        <strain evidence="10">CGMCC 1.15643</strain>
    </source>
</reference>
<keyword evidence="4 7" id="KW-0812">Transmembrane</keyword>
<keyword evidence="2 7" id="KW-0813">Transport</keyword>
<dbReference type="RefSeq" id="WP_158448316.1">
    <property type="nucleotide sequence ID" value="NZ_JAOAOS010000005.1"/>
</dbReference>
<dbReference type="SUPFAM" id="SSF161098">
    <property type="entry name" value="MetI-like"/>
    <property type="match status" value="1"/>
</dbReference>
<dbReference type="InterPro" id="IPR035906">
    <property type="entry name" value="MetI-like_sf"/>
</dbReference>
<proteinExistence type="inferred from homology"/>
<dbReference type="Proteomes" id="UP001595976">
    <property type="component" value="Unassembled WGS sequence"/>
</dbReference>
<name>A0ABW0F617_9HYPH</name>
<protein>
    <submittedName>
        <fullName evidence="9">ABC transporter permease</fullName>
    </submittedName>
</protein>
<evidence type="ECO:0000256" key="7">
    <source>
        <dbReference type="RuleBase" id="RU363032"/>
    </source>
</evidence>
<dbReference type="EMBL" id="JBHSLI010000005">
    <property type="protein sequence ID" value="MFC5293910.1"/>
    <property type="molecule type" value="Genomic_DNA"/>
</dbReference>
<dbReference type="CDD" id="cd06261">
    <property type="entry name" value="TM_PBP2"/>
    <property type="match status" value="1"/>
</dbReference>
<keyword evidence="3" id="KW-1003">Cell membrane</keyword>
<feature type="domain" description="ABC transmembrane type-1" evidence="8">
    <location>
        <begin position="95"/>
        <end position="301"/>
    </location>
</feature>
<keyword evidence="10" id="KW-1185">Reference proteome</keyword>
<organism evidence="9 10">
    <name type="scientific">Bosea minatitlanensis</name>
    <dbReference type="NCBI Taxonomy" id="128782"/>
    <lineage>
        <taxon>Bacteria</taxon>
        <taxon>Pseudomonadati</taxon>
        <taxon>Pseudomonadota</taxon>
        <taxon>Alphaproteobacteria</taxon>
        <taxon>Hyphomicrobiales</taxon>
        <taxon>Boseaceae</taxon>
        <taxon>Bosea</taxon>
    </lineage>
</organism>
<dbReference type="PANTHER" id="PTHR43163:SF6">
    <property type="entry name" value="DIPEPTIDE TRANSPORT SYSTEM PERMEASE PROTEIN DPPB-RELATED"/>
    <property type="match status" value="1"/>
</dbReference>
<evidence type="ECO:0000313" key="9">
    <source>
        <dbReference type="EMBL" id="MFC5293910.1"/>
    </source>
</evidence>
<evidence type="ECO:0000256" key="1">
    <source>
        <dbReference type="ARBA" id="ARBA00004651"/>
    </source>
</evidence>
<dbReference type="Pfam" id="PF00528">
    <property type="entry name" value="BPD_transp_1"/>
    <property type="match status" value="1"/>
</dbReference>
<gene>
    <name evidence="9" type="ORF">ACFPK2_13040</name>
</gene>
<feature type="transmembrane region" description="Helical" evidence="7">
    <location>
        <begin position="12"/>
        <end position="30"/>
    </location>
</feature>
<evidence type="ECO:0000256" key="2">
    <source>
        <dbReference type="ARBA" id="ARBA00022448"/>
    </source>
</evidence>
<feature type="transmembrane region" description="Helical" evidence="7">
    <location>
        <begin position="182"/>
        <end position="201"/>
    </location>
</feature>
<evidence type="ECO:0000259" key="8">
    <source>
        <dbReference type="PROSITE" id="PS50928"/>
    </source>
</evidence>
<feature type="transmembrane region" description="Helical" evidence="7">
    <location>
        <begin position="134"/>
        <end position="162"/>
    </location>
</feature>
<comment type="similarity">
    <text evidence="7">Belongs to the binding-protein-dependent transport system permease family.</text>
</comment>